<dbReference type="EMBL" id="BAAAJK010000006">
    <property type="protein sequence ID" value="GAA1384494.1"/>
    <property type="molecule type" value="Genomic_DNA"/>
</dbReference>
<dbReference type="SUPFAM" id="SSF55331">
    <property type="entry name" value="Tautomerase/MIF"/>
    <property type="match status" value="1"/>
</dbReference>
<keyword evidence="4" id="KW-1185">Reference proteome</keyword>
<organism evidence="3 4">
    <name type="scientific">Pseudonocardia kongjuensis</name>
    <dbReference type="NCBI Taxonomy" id="102227"/>
    <lineage>
        <taxon>Bacteria</taxon>
        <taxon>Bacillati</taxon>
        <taxon>Actinomycetota</taxon>
        <taxon>Actinomycetes</taxon>
        <taxon>Pseudonocardiales</taxon>
        <taxon>Pseudonocardiaceae</taxon>
        <taxon>Pseudonocardia</taxon>
    </lineage>
</organism>
<evidence type="ECO:0000313" key="4">
    <source>
        <dbReference type="Proteomes" id="UP001501414"/>
    </source>
</evidence>
<comment type="caution">
    <text evidence="3">The sequence shown here is derived from an EMBL/GenBank/DDBJ whole genome shotgun (WGS) entry which is preliminary data.</text>
</comment>
<gene>
    <name evidence="3" type="ORF">GCM10009613_15390</name>
</gene>
<dbReference type="Gene3D" id="3.30.429.10">
    <property type="entry name" value="Macrophage Migration Inhibitory Factor"/>
    <property type="match status" value="1"/>
</dbReference>
<reference evidence="3 4" key="1">
    <citation type="journal article" date="2019" name="Int. J. Syst. Evol. Microbiol.">
        <title>The Global Catalogue of Microorganisms (GCM) 10K type strain sequencing project: providing services to taxonomists for standard genome sequencing and annotation.</title>
        <authorList>
            <consortium name="The Broad Institute Genomics Platform"/>
            <consortium name="The Broad Institute Genome Sequencing Center for Infectious Disease"/>
            <person name="Wu L."/>
            <person name="Ma J."/>
        </authorList>
    </citation>
    <scope>NUCLEOTIDE SEQUENCE [LARGE SCALE GENOMIC DNA]</scope>
    <source>
        <strain evidence="3 4">JCM 11896</strain>
    </source>
</reference>
<evidence type="ECO:0000259" key="2">
    <source>
        <dbReference type="Pfam" id="PF01361"/>
    </source>
</evidence>
<evidence type="ECO:0000313" key="3">
    <source>
        <dbReference type="EMBL" id="GAA1384494.1"/>
    </source>
</evidence>
<dbReference type="Pfam" id="PF01361">
    <property type="entry name" value="Tautomerase"/>
    <property type="match status" value="1"/>
</dbReference>
<name>A0ABN1XS47_9PSEU</name>
<dbReference type="RefSeq" id="WP_344019858.1">
    <property type="nucleotide sequence ID" value="NZ_BAAAJK010000006.1"/>
</dbReference>
<dbReference type="InterPro" id="IPR014347">
    <property type="entry name" value="Tautomerase/MIF_sf"/>
</dbReference>
<proteinExistence type="predicted"/>
<keyword evidence="1" id="KW-0413">Isomerase</keyword>
<protein>
    <submittedName>
        <fullName evidence="3">Tautomerase family protein</fullName>
    </submittedName>
</protein>
<dbReference type="InterPro" id="IPR004370">
    <property type="entry name" value="4-OT-like_dom"/>
</dbReference>
<dbReference type="Proteomes" id="UP001501414">
    <property type="component" value="Unassembled WGS sequence"/>
</dbReference>
<sequence>MPVIDVSLLAGRPPEVLHALQVALHDAAVAALDVPPGSVRVLLREVPPTHWTVGGVTVAQRRAGQD</sequence>
<evidence type="ECO:0000256" key="1">
    <source>
        <dbReference type="ARBA" id="ARBA00023235"/>
    </source>
</evidence>
<accession>A0ABN1XS47</accession>
<feature type="domain" description="4-oxalocrotonate tautomerase-like" evidence="2">
    <location>
        <begin position="2"/>
        <end position="60"/>
    </location>
</feature>